<dbReference type="PANTHER" id="PTHR24379">
    <property type="entry name" value="KRAB AND ZINC FINGER DOMAIN-CONTAINING"/>
    <property type="match status" value="1"/>
</dbReference>
<evidence type="ECO:0000256" key="2">
    <source>
        <dbReference type="ARBA" id="ARBA00022737"/>
    </source>
</evidence>
<accession>A0A4S2KLV0</accession>
<comment type="caution">
    <text evidence="7">The sequence shown here is derived from an EMBL/GenBank/DDBJ whole genome shotgun (WGS) entry which is preliminary data.</text>
</comment>
<dbReference type="PANTHER" id="PTHR24379:SF121">
    <property type="entry name" value="C2H2-TYPE DOMAIN-CONTAINING PROTEIN"/>
    <property type="match status" value="1"/>
</dbReference>
<sequence length="232" mass="27135">MDEYDPLALPSQRNKSNCRSIEDQIAAQVVSTKIFPCPRCGRCYKVKRSLRRHIVVECGKAPKHKCPYCQHQSKYRASITKHVTHVHPNLPYPKVVPFVSDLKEHTGRDLMKCFSFHQNTRMMKISATSGINKVLFVIAGYMKMSYYVTQTVKDRRRCRGQGRFACDNCDRRYHQMKNLRRHVTNECGKQPMHQCSFCPYRATYKSYLQVHMTKHAKHGFVPRMATLKHHDS</sequence>
<evidence type="ECO:0000259" key="6">
    <source>
        <dbReference type="PROSITE" id="PS50157"/>
    </source>
</evidence>
<dbReference type="STRING" id="300112.A0A4S2KLV0"/>
<dbReference type="InterPro" id="IPR036236">
    <property type="entry name" value="Znf_C2H2_sf"/>
</dbReference>
<proteinExistence type="predicted"/>
<dbReference type="InterPro" id="IPR013087">
    <property type="entry name" value="Znf_C2H2_type"/>
</dbReference>
<dbReference type="Pfam" id="PF00096">
    <property type="entry name" value="zf-C2H2"/>
    <property type="match status" value="1"/>
</dbReference>
<dbReference type="GO" id="GO:0008270">
    <property type="term" value="F:zinc ion binding"/>
    <property type="evidence" value="ECO:0007669"/>
    <property type="project" value="UniProtKB-KW"/>
</dbReference>
<dbReference type="EMBL" id="QBLH01001901">
    <property type="protein sequence ID" value="TGZ50663.1"/>
    <property type="molecule type" value="Genomic_DNA"/>
</dbReference>
<keyword evidence="2" id="KW-0677">Repeat</keyword>
<evidence type="ECO:0000313" key="8">
    <source>
        <dbReference type="Proteomes" id="UP000310200"/>
    </source>
</evidence>
<keyword evidence="1" id="KW-0479">Metal-binding</keyword>
<evidence type="ECO:0000256" key="5">
    <source>
        <dbReference type="PROSITE-ProRule" id="PRU00042"/>
    </source>
</evidence>
<evidence type="ECO:0000256" key="3">
    <source>
        <dbReference type="ARBA" id="ARBA00022771"/>
    </source>
</evidence>
<dbReference type="PROSITE" id="PS50157">
    <property type="entry name" value="ZINC_FINGER_C2H2_2"/>
    <property type="match status" value="2"/>
</dbReference>
<reference evidence="7 8" key="1">
    <citation type="journal article" date="2019" name="Philos. Trans. R. Soc. Lond., B, Biol. Sci.">
        <title>Ant behaviour and brain gene expression of defending hosts depend on the ecological success of the intruding social parasite.</title>
        <authorList>
            <person name="Kaur R."/>
            <person name="Stoldt M."/>
            <person name="Jongepier E."/>
            <person name="Feldmeyer B."/>
            <person name="Menzel F."/>
            <person name="Bornberg-Bauer E."/>
            <person name="Foitzik S."/>
        </authorList>
    </citation>
    <scope>NUCLEOTIDE SEQUENCE [LARGE SCALE GENOMIC DNA]</scope>
    <source>
        <tissue evidence="7">Whole body</tissue>
    </source>
</reference>
<dbReference type="SMART" id="SM00355">
    <property type="entry name" value="ZnF_C2H2"/>
    <property type="match status" value="4"/>
</dbReference>
<keyword evidence="4" id="KW-0862">Zinc</keyword>
<dbReference type="Proteomes" id="UP000310200">
    <property type="component" value="Unassembled WGS sequence"/>
</dbReference>
<feature type="domain" description="C2H2-type" evidence="6">
    <location>
        <begin position="35"/>
        <end position="62"/>
    </location>
</feature>
<dbReference type="SUPFAM" id="SSF57667">
    <property type="entry name" value="beta-beta-alpha zinc fingers"/>
    <property type="match status" value="2"/>
</dbReference>
<feature type="domain" description="C2H2-type" evidence="6">
    <location>
        <begin position="164"/>
        <end position="191"/>
    </location>
</feature>
<dbReference type="AlphaFoldDB" id="A0A4S2KLV0"/>
<evidence type="ECO:0000313" key="7">
    <source>
        <dbReference type="EMBL" id="TGZ50663.1"/>
    </source>
</evidence>
<evidence type="ECO:0000256" key="4">
    <source>
        <dbReference type="ARBA" id="ARBA00022833"/>
    </source>
</evidence>
<dbReference type="Gene3D" id="3.30.160.60">
    <property type="entry name" value="Classic Zinc Finger"/>
    <property type="match status" value="2"/>
</dbReference>
<gene>
    <name evidence="7" type="ORF">DBV15_09033</name>
</gene>
<protein>
    <recommendedName>
        <fullName evidence="6">C2H2-type domain-containing protein</fullName>
    </recommendedName>
</protein>
<keyword evidence="8" id="KW-1185">Reference proteome</keyword>
<evidence type="ECO:0000256" key="1">
    <source>
        <dbReference type="ARBA" id="ARBA00022723"/>
    </source>
</evidence>
<organism evidence="7 8">
    <name type="scientific">Temnothorax longispinosus</name>
    <dbReference type="NCBI Taxonomy" id="300112"/>
    <lineage>
        <taxon>Eukaryota</taxon>
        <taxon>Metazoa</taxon>
        <taxon>Ecdysozoa</taxon>
        <taxon>Arthropoda</taxon>
        <taxon>Hexapoda</taxon>
        <taxon>Insecta</taxon>
        <taxon>Pterygota</taxon>
        <taxon>Neoptera</taxon>
        <taxon>Endopterygota</taxon>
        <taxon>Hymenoptera</taxon>
        <taxon>Apocrita</taxon>
        <taxon>Aculeata</taxon>
        <taxon>Formicoidea</taxon>
        <taxon>Formicidae</taxon>
        <taxon>Myrmicinae</taxon>
        <taxon>Temnothorax</taxon>
    </lineage>
</organism>
<keyword evidence="3 5" id="KW-0863">Zinc-finger</keyword>
<name>A0A4S2KLV0_9HYME</name>